<evidence type="ECO:0000313" key="1">
    <source>
        <dbReference type="EMBL" id="KAF2663045.1"/>
    </source>
</evidence>
<dbReference type="InterPro" id="IPR010323">
    <property type="entry name" value="DUF924"/>
</dbReference>
<protein>
    <submittedName>
        <fullName evidence="1">DUF924-domain-containing protein</fullName>
    </submittedName>
</protein>
<proteinExistence type="predicted"/>
<dbReference type="AlphaFoldDB" id="A0A6A6TSK9"/>
<dbReference type="SUPFAM" id="SSF48452">
    <property type="entry name" value="TPR-like"/>
    <property type="match status" value="1"/>
</dbReference>
<dbReference type="Pfam" id="PF06041">
    <property type="entry name" value="DUF924"/>
    <property type="match status" value="1"/>
</dbReference>
<dbReference type="InterPro" id="IPR011990">
    <property type="entry name" value="TPR-like_helical_dom_sf"/>
</dbReference>
<accession>A0A6A6TSK9</accession>
<dbReference type="Gene3D" id="1.20.58.320">
    <property type="entry name" value="TPR-like"/>
    <property type="match status" value="1"/>
</dbReference>
<sequence>MLLRIAPVRRVLLHPVVGQHRTMSSFTLNKDIWNQTLYKRMQDVWFEGVPLGHQQVPMEAMKRWFFLAPEERDTFDTMLREDFGTALNSIGPEKFPNPTAEPFLREIRDIAQKNPENDHSEGAWTSLSIILLLDQVPRNLNRSNEGLIRVYTHYDKISAALASTLISSDSPIGRADLHPQWRLSLPHRIWFYLPMVHTENIKVHKQLDDIYAQCQDELSNSDGYEVSKNLLENGIQSEKEHREILDRFGRYPHRNECLGRASTEEEKKFLEEGGATFGVAQSK</sequence>
<keyword evidence="2" id="KW-1185">Reference proteome</keyword>
<gene>
    <name evidence="1" type="ORF">K491DRAFT_645171</name>
</gene>
<dbReference type="Gene3D" id="1.25.40.10">
    <property type="entry name" value="Tetratricopeptide repeat domain"/>
    <property type="match status" value="1"/>
</dbReference>
<dbReference type="OrthoDB" id="414698at2759"/>
<dbReference type="EMBL" id="MU004288">
    <property type="protein sequence ID" value="KAF2663045.1"/>
    <property type="molecule type" value="Genomic_DNA"/>
</dbReference>
<evidence type="ECO:0000313" key="2">
    <source>
        <dbReference type="Proteomes" id="UP000799324"/>
    </source>
</evidence>
<name>A0A6A6TSK9_9PLEO</name>
<organism evidence="1 2">
    <name type="scientific">Lophiostoma macrostomum CBS 122681</name>
    <dbReference type="NCBI Taxonomy" id="1314788"/>
    <lineage>
        <taxon>Eukaryota</taxon>
        <taxon>Fungi</taxon>
        <taxon>Dikarya</taxon>
        <taxon>Ascomycota</taxon>
        <taxon>Pezizomycotina</taxon>
        <taxon>Dothideomycetes</taxon>
        <taxon>Pleosporomycetidae</taxon>
        <taxon>Pleosporales</taxon>
        <taxon>Lophiostomataceae</taxon>
        <taxon>Lophiostoma</taxon>
    </lineage>
</organism>
<dbReference type="Proteomes" id="UP000799324">
    <property type="component" value="Unassembled WGS sequence"/>
</dbReference>
<reference evidence="1" key="1">
    <citation type="journal article" date="2020" name="Stud. Mycol.">
        <title>101 Dothideomycetes genomes: a test case for predicting lifestyles and emergence of pathogens.</title>
        <authorList>
            <person name="Haridas S."/>
            <person name="Albert R."/>
            <person name="Binder M."/>
            <person name="Bloem J."/>
            <person name="Labutti K."/>
            <person name="Salamov A."/>
            <person name="Andreopoulos B."/>
            <person name="Baker S."/>
            <person name="Barry K."/>
            <person name="Bills G."/>
            <person name="Bluhm B."/>
            <person name="Cannon C."/>
            <person name="Castanera R."/>
            <person name="Culley D."/>
            <person name="Daum C."/>
            <person name="Ezra D."/>
            <person name="Gonzalez J."/>
            <person name="Henrissat B."/>
            <person name="Kuo A."/>
            <person name="Liang C."/>
            <person name="Lipzen A."/>
            <person name="Lutzoni F."/>
            <person name="Magnuson J."/>
            <person name="Mondo S."/>
            <person name="Nolan M."/>
            <person name="Ohm R."/>
            <person name="Pangilinan J."/>
            <person name="Park H.-J."/>
            <person name="Ramirez L."/>
            <person name="Alfaro M."/>
            <person name="Sun H."/>
            <person name="Tritt A."/>
            <person name="Yoshinaga Y."/>
            <person name="Zwiers L.-H."/>
            <person name="Turgeon B."/>
            <person name="Goodwin S."/>
            <person name="Spatafora J."/>
            <person name="Crous P."/>
            <person name="Grigoriev I."/>
        </authorList>
    </citation>
    <scope>NUCLEOTIDE SEQUENCE</scope>
    <source>
        <strain evidence="1">CBS 122681</strain>
    </source>
</reference>